<dbReference type="SUPFAM" id="SSF50182">
    <property type="entry name" value="Sm-like ribonucleoproteins"/>
    <property type="match status" value="1"/>
</dbReference>
<evidence type="ECO:0000313" key="11">
    <source>
        <dbReference type="EMBL" id="QDZ14032.1"/>
    </source>
</evidence>
<dbReference type="InterPro" id="IPR010920">
    <property type="entry name" value="LSM_dom_sf"/>
</dbReference>
<dbReference type="InterPro" id="IPR011066">
    <property type="entry name" value="MscS_channel_C_sf"/>
</dbReference>
<feature type="region of interest" description="Disordered" evidence="7">
    <location>
        <begin position="317"/>
        <end position="398"/>
    </location>
</feature>
<feature type="transmembrane region" description="Helical" evidence="8">
    <location>
        <begin position="96"/>
        <end position="117"/>
    </location>
</feature>
<feature type="compositionally biased region" description="Low complexity" evidence="7">
    <location>
        <begin position="346"/>
        <end position="358"/>
    </location>
</feature>
<evidence type="ECO:0000256" key="4">
    <source>
        <dbReference type="ARBA" id="ARBA00022692"/>
    </source>
</evidence>
<dbReference type="SUPFAM" id="SSF82689">
    <property type="entry name" value="Mechanosensitive channel protein MscS (YggB), C-terminal domain"/>
    <property type="match status" value="1"/>
</dbReference>
<dbReference type="PANTHER" id="PTHR30460:SF0">
    <property type="entry name" value="MODERATE CONDUCTANCE MECHANOSENSITIVE CHANNEL YBIO"/>
    <property type="match status" value="1"/>
</dbReference>
<feature type="transmembrane region" description="Helical" evidence="8">
    <location>
        <begin position="123"/>
        <end position="144"/>
    </location>
</feature>
<evidence type="ECO:0000256" key="6">
    <source>
        <dbReference type="ARBA" id="ARBA00023136"/>
    </source>
</evidence>
<dbReference type="InterPro" id="IPR049278">
    <property type="entry name" value="MS_channel_C"/>
</dbReference>
<evidence type="ECO:0000256" key="8">
    <source>
        <dbReference type="SAM" id="Phobius"/>
    </source>
</evidence>
<protein>
    <submittedName>
        <fullName evidence="11">Mechanosensitive ion channel</fullName>
    </submittedName>
</protein>
<evidence type="ECO:0000256" key="7">
    <source>
        <dbReference type="SAM" id="MobiDB-lite"/>
    </source>
</evidence>
<keyword evidence="3" id="KW-1003">Cell membrane</keyword>
<keyword evidence="4 8" id="KW-0812">Transmembrane</keyword>
<feature type="transmembrane region" description="Helical" evidence="8">
    <location>
        <begin position="28"/>
        <end position="49"/>
    </location>
</feature>
<dbReference type="RefSeq" id="WP_146318532.1">
    <property type="nucleotide sequence ID" value="NZ_CP042305.1"/>
</dbReference>
<dbReference type="Pfam" id="PF21082">
    <property type="entry name" value="MS_channel_3rd"/>
    <property type="match status" value="1"/>
</dbReference>
<dbReference type="GO" id="GO:0005886">
    <property type="term" value="C:plasma membrane"/>
    <property type="evidence" value="ECO:0007669"/>
    <property type="project" value="UniProtKB-SubCell"/>
</dbReference>
<dbReference type="Gene3D" id="1.10.287.1260">
    <property type="match status" value="1"/>
</dbReference>
<evidence type="ECO:0000313" key="12">
    <source>
        <dbReference type="Proteomes" id="UP000320216"/>
    </source>
</evidence>
<organism evidence="11 12">
    <name type="scientific">Humibacter ginsenosidimutans</name>
    <dbReference type="NCBI Taxonomy" id="2599293"/>
    <lineage>
        <taxon>Bacteria</taxon>
        <taxon>Bacillati</taxon>
        <taxon>Actinomycetota</taxon>
        <taxon>Actinomycetes</taxon>
        <taxon>Micrococcales</taxon>
        <taxon>Microbacteriaceae</taxon>
        <taxon>Humibacter</taxon>
    </lineage>
</organism>
<feature type="compositionally biased region" description="Basic and acidic residues" evidence="7">
    <location>
        <begin position="389"/>
        <end position="398"/>
    </location>
</feature>
<accession>A0A5B8M2S5</accession>
<dbReference type="PANTHER" id="PTHR30460">
    <property type="entry name" value="MODERATE CONDUCTANCE MECHANOSENSITIVE CHANNEL YBIO"/>
    <property type="match status" value="1"/>
</dbReference>
<dbReference type="FunFam" id="2.30.30.60:FF:000001">
    <property type="entry name" value="MscS Mechanosensitive ion channel"/>
    <property type="match status" value="1"/>
</dbReference>
<evidence type="ECO:0000256" key="5">
    <source>
        <dbReference type="ARBA" id="ARBA00022989"/>
    </source>
</evidence>
<keyword evidence="12" id="KW-1185">Reference proteome</keyword>
<gene>
    <name evidence="11" type="ORF">FPZ11_03870</name>
</gene>
<keyword evidence="5 8" id="KW-1133">Transmembrane helix</keyword>
<dbReference type="Gene3D" id="2.30.30.60">
    <property type="match status" value="1"/>
</dbReference>
<dbReference type="GO" id="GO:0008381">
    <property type="term" value="F:mechanosensitive monoatomic ion channel activity"/>
    <property type="evidence" value="ECO:0007669"/>
    <property type="project" value="InterPro"/>
</dbReference>
<evidence type="ECO:0000259" key="9">
    <source>
        <dbReference type="Pfam" id="PF00924"/>
    </source>
</evidence>
<evidence type="ECO:0000256" key="2">
    <source>
        <dbReference type="ARBA" id="ARBA00008017"/>
    </source>
</evidence>
<comment type="similarity">
    <text evidence="2">Belongs to the MscS (TC 1.A.23) family.</text>
</comment>
<dbReference type="Gene3D" id="3.30.70.100">
    <property type="match status" value="1"/>
</dbReference>
<dbReference type="AlphaFoldDB" id="A0A5B8M2S5"/>
<feature type="domain" description="Mechanosensitive ion channel MscS C-terminal" evidence="10">
    <location>
        <begin position="215"/>
        <end position="298"/>
    </location>
</feature>
<evidence type="ECO:0000256" key="1">
    <source>
        <dbReference type="ARBA" id="ARBA00004651"/>
    </source>
</evidence>
<proteinExistence type="inferred from homology"/>
<name>A0A5B8M2S5_9MICO</name>
<dbReference type="InterPro" id="IPR045276">
    <property type="entry name" value="YbiO_bact"/>
</dbReference>
<reference evidence="11 12" key="1">
    <citation type="submission" date="2019-07" db="EMBL/GenBank/DDBJ databases">
        <title>Full genome sequence of Humibacter sp. WJ7-1.</title>
        <authorList>
            <person name="Im W.-T."/>
        </authorList>
    </citation>
    <scope>NUCLEOTIDE SEQUENCE [LARGE SCALE GENOMIC DNA]</scope>
    <source>
        <strain evidence="11 12">WJ7-1</strain>
    </source>
</reference>
<dbReference type="InterPro" id="IPR006685">
    <property type="entry name" value="MscS_channel_2nd"/>
</dbReference>
<dbReference type="InterPro" id="IPR023408">
    <property type="entry name" value="MscS_beta-dom_sf"/>
</dbReference>
<feature type="domain" description="Mechanosensitive ion channel MscS" evidence="9">
    <location>
        <begin position="142"/>
        <end position="206"/>
    </location>
</feature>
<dbReference type="Pfam" id="PF00924">
    <property type="entry name" value="MS_channel_2nd"/>
    <property type="match status" value="1"/>
</dbReference>
<evidence type="ECO:0000259" key="10">
    <source>
        <dbReference type="Pfam" id="PF21082"/>
    </source>
</evidence>
<dbReference type="EMBL" id="CP042305">
    <property type="protein sequence ID" value="QDZ14032.1"/>
    <property type="molecule type" value="Genomic_DNA"/>
</dbReference>
<keyword evidence="6 8" id="KW-0472">Membrane</keyword>
<evidence type="ECO:0000256" key="3">
    <source>
        <dbReference type="ARBA" id="ARBA00022475"/>
    </source>
</evidence>
<dbReference type="OrthoDB" id="4638917at2"/>
<dbReference type="KEGG" id="huw:FPZ11_03870"/>
<dbReference type="Proteomes" id="UP000320216">
    <property type="component" value="Chromosome"/>
</dbReference>
<sequence>MIFTSLLPTANAADPSFWHTILEGLIAIGWKLVWCAVIIVVSFFVAWLLRLIIRRIVRQIVSGVKNKQNVADTQALTASPIAAVRVVQRTRTLGTVLSNIVNVVIAIIAIILCVNAINKDILGSFALLTAALGAGLGFGAQNIVKDVLNGLFMVMEDQLGVGDVVDLGPATGVVEVVGIRVTQIRDVNGTLWFVRNGEILRVGNMSQGWARVITDLAVPYDSDVDAIEERMLKVATELATTPRWRSRIVEKPEIWGIESVSSDAIVLRVVLKTRTTAKDDVARELRKRLKASLDEMGVTLPSLSSVVLTGFDGAASITGAHPPRTRPNPVVTTQDPKAKRKRAKRTTTSTEPAAPSTARHPQAITKPLPNTGTTPGAAPRNPSPGEHGLQSDHHEGQQ</sequence>
<comment type="subcellular location">
    <subcellularLocation>
        <location evidence="1">Cell membrane</location>
        <topology evidence="1">Multi-pass membrane protein</topology>
    </subcellularLocation>
</comment>